<dbReference type="CDD" id="cd06533">
    <property type="entry name" value="Glyco_transf_WecG_TagA"/>
    <property type="match status" value="1"/>
</dbReference>
<dbReference type="NCBIfam" id="TIGR00696">
    <property type="entry name" value="wecG_tagA_cpsF"/>
    <property type="match status" value="1"/>
</dbReference>
<evidence type="ECO:0000313" key="4">
    <source>
        <dbReference type="Proteomes" id="UP000321805"/>
    </source>
</evidence>
<dbReference type="OrthoDB" id="9771846at2"/>
<dbReference type="GO" id="GO:0016758">
    <property type="term" value="F:hexosyltransferase activity"/>
    <property type="evidence" value="ECO:0007669"/>
    <property type="project" value="TreeGrafter"/>
</dbReference>
<reference evidence="3 4" key="1">
    <citation type="journal article" date="2018" name="J. Microbiol.">
        <title>Baekduia soli gen. nov., sp. nov., a novel bacterium isolated from the soil of Baekdu Mountain and proposal of a novel family name, Baekduiaceae fam. nov.</title>
        <authorList>
            <person name="An D.S."/>
            <person name="Siddiqi M.Z."/>
            <person name="Kim K.H."/>
            <person name="Yu H.S."/>
            <person name="Im W.T."/>
        </authorList>
    </citation>
    <scope>NUCLEOTIDE SEQUENCE [LARGE SCALE GENOMIC DNA]</scope>
    <source>
        <strain evidence="3 4">BR7-21</strain>
    </source>
</reference>
<organism evidence="3 4">
    <name type="scientific">Baekduia soli</name>
    <dbReference type="NCBI Taxonomy" id="496014"/>
    <lineage>
        <taxon>Bacteria</taxon>
        <taxon>Bacillati</taxon>
        <taxon>Actinomycetota</taxon>
        <taxon>Thermoleophilia</taxon>
        <taxon>Solirubrobacterales</taxon>
        <taxon>Baekduiaceae</taxon>
        <taxon>Baekduia</taxon>
    </lineage>
</organism>
<dbReference type="EMBL" id="CP042430">
    <property type="protein sequence ID" value="QEC50626.1"/>
    <property type="molecule type" value="Genomic_DNA"/>
</dbReference>
<proteinExistence type="predicted"/>
<evidence type="ECO:0000313" key="3">
    <source>
        <dbReference type="EMBL" id="QEC50626.1"/>
    </source>
</evidence>
<evidence type="ECO:0000256" key="2">
    <source>
        <dbReference type="ARBA" id="ARBA00022679"/>
    </source>
</evidence>
<dbReference type="Proteomes" id="UP000321805">
    <property type="component" value="Chromosome"/>
</dbReference>
<dbReference type="Pfam" id="PF03808">
    <property type="entry name" value="Glyco_tran_WecG"/>
    <property type="match status" value="1"/>
</dbReference>
<dbReference type="PANTHER" id="PTHR34136">
    <property type="match status" value="1"/>
</dbReference>
<evidence type="ECO:0000256" key="1">
    <source>
        <dbReference type="ARBA" id="ARBA00022676"/>
    </source>
</evidence>
<dbReference type="KEGG" id="bsol:FSW04_03010"/>
<keyword evidence="2 3" id="KW-0808">Transferase</keyword>
<dbReference type="InterPro" id="IPR004629">
    <property type="entry name" value="WecG_TagA_CpsF"/>
</dbReference>
<protein>
    <submittedName>
        <fullName evidence="3">WecB/TagA/CpsF family glycosyltransferase</fullName>
    </submittedName>
</protein>
<keyword evidence="1" id="KW-0328">Glycosyltransferase</keyword>
<accession>A0A5B8UBU6</accession>
<keyword evidence="4" id="KW-1185">Reference proteome</keyword>
<name>A0A5B8UBU6_9ACTN</name>
<gene>
    <name evidence="3" type="ORF">FSW04_03010</name>
</gene>
<dbReference type="AlphaFoldDB" id="A0A5B8UBU6"/>
<sequence>MGVRVDAVTEEQAIEEVLEASASRAGGFLCTVNLDILRQCRQDRELHDLVSSADIRVADGMPLIWASHIAGTPLPERVAGSSLVWTLPEAAARDGASVFLLGGNEGVAEEAAHTIVERHPRLRVAGTHCPPLGFEHSPRQTELIEERLRRARPDIVFVALGSPKEQRLIARLQPLFPQIWFVNCGISFSFVTGEVQRSPGTLQRVGLEWLWRLIQEPRRLARRYLVDGPPAFATLVTSAARTRLARRAGRGSVRQPPRR</sequence>
<dbReference type="PANTHER" id="PTHR34136:SF1">
    <property type="entry name" value="UDP-N-ACETYL-D-MANNOSAMINURONIC ACID TRANSFERASE"/>
    <property type="match status" value="1"/>
</dbReference>